<proteinExistence type="predicted"/>
<dbReference type="Pfam" id="PF13470">
    <property type="entry name" value="PIN_3"/>
    <property type="match status" value="1"/>
</dbReference>
<comment type="caution">
    <text evidence="2">The sequence shown here is derived from an EMBL/GenBank/DDBJ whole genome shotgun (WGS) entry which is preliminary data.</text>
</comment>
<dbReference type="PANTHER" id="PTHR34610:SF4">
    <property type="entry name" value="SLL8027 PROTEIN"/>
    <property type="match status" value="1"/>
</dbReference>
<gene>
    <name evidence="2" type="ORF">A3H78_01045</name>
</gene>
<dbReference type="PANTHER" id="PTHR34610">
    <property type="entry name" value="SSL7007 PROTEIN"/>
    <property type="match status" value="1"/>
</dbReference>
<accession>A0A1F7JHH5</accession>
<dbReference type="SUPFAM" id="SSF88723">
    <property type="entry name" value="PIN domain-like"/>
    <property type="match status" value="1"/>
</dbReference>
<dbReference type="AlphaFoldDB" id="A0A1F7JHH5"/>
<dbReference type="EMBL" id="MGAV01000012">
    <property type="protein sequence ID" value="OGK55045.1"/>
    <property type="molecule type" value="Genomic_DNA"/>
</dbReference>
<dbReference type="NCBIfam" id="TIGR00305">
    <property type="entry name" value="putative toxin-antitoxin system toxin component, PIN family"/>
    <property type="match status" value="1"/>
</dbReference>
<name>A0A1F7JHH5_9BACT</name>
<reference evidence="2 3" key="1">
    <citation type="journal article" date="2016" name="Nat. Commun.">
        <title>Thousands of microbial genomes shed light on interconnected biogeochemical processes in an aquifer system.</title>
        <authorList>
            <person name="Anantharaman K."/>
            <person name="Brown C.T."/>
            <person name="Hug L.A."/>
            <person name="Sharon I."/>
            <person name="Castelle C.J."/>
            <person name="Probst A.J."/>
            <person name="Thomas B.C."/>
            <person name="Singh A."/>
            <person name="Wilkins M.J."/>
            <person name="Karaoz U."/>
            <person name="Brodie E.L."/>
            <person name="Williams K.H."/>
            <person name="Hubbard S.S."/>
            <person name="Banfield J.F."/>
        </authorList>
    </citation>
    <scope>NUCLEOTIDE SEQUENCE [LARGE SCALE GENOMIC DNA]</scope>
</reference>
<evidence type="ECO:0000259" key="1">
    <source>
        <dbReference type="Pfam" id="PF13470"/>
    </source>
</evidence>
<evidence type="ECO:0000313" key="3">
    <source>
        <dbReference type="Proteomes" id="UP000177418"/>
    </source>
</evidence>
<sequence>MKTTKKINVLFNASVIIASALSKSGGSGLLISFVKQKKIIGLISEIILDEVIRNLQKLYFSNLQIKKTVSHFIVLPAPHEQLITKYLLQTIDDGDAHVLASAKEGKVDYLVSLDKKHILILKSKIKEFSILNPKELIQEIENRRL</sequence>
<evidence type="ECO:0000313" key="2">
    <source>
        <dbReference type="EMBL" id="OGK55045.1"/>
    </source>
</evidence>
<protein>
    <submittedName>
        <fullName evidence="2">Putative toxin-antitoxin system toxin component, PIN family</fullName>
    </submittedName>
</protein>
<dbReference type="InterPro" id="IPR029060">
    <property type="entry name" value="PIN-like_dom_sf"/>
</dbReference>
<dbReference type="InterPro" id="IPR002850">
    <property type="entry name" value="PIN_toxin-like"/>
</dbReference>
<dbReference type="Proteomes" id="UP000177418">
    <property type="component" value="Unassembled WGS sequence"/>
</dbReference>
<feature type="domain" description="PIN" evidence="1">
    <location>
        <begin position="9"/>
        <end position="116"/>
    </location>
</feature>
<organism evidence="2 3">
    <name type="scientific">Candidatus Roizmanbacteria bacterium RIFCSPLOWO2_02_FULL_36_11</name>
    <dbReference type="NCBI Taxonomy" id="1802071"/>
    <lineage>
        <taxon>Bacteria</taxon>
        <taxon>Candidatus Roizmaniibacteriota</taxon>
    </lineage>
</organism>
<dbReference type="InterPro" id="IPR002716">
    <property type="entry name" value="PIN_dom"/>
</dbReference>
<dbReference type="CDD" id="cd09854">
    <property type="entry name" value="PIN_VapC-like"/>
    <property type="match status" value="1"/>
</dbReference>